<dbReference type="PANTHER" id="PTHR32063">
    <property type="match status" value="1"/>
</dbReference>
<feature type="transmembrane region" description="Helical" evidence="9">
    <location>
        <begin position="471"/>
        <end position="498"/>
    </location>
</feature>
<feature type="transmembrane region" description="Helical" evidence="9">
    <location>
        <begin position="366"/>
        <end position="390"/>
    </location>
</feature>
<dbReference type="InterPro" id="IPR004764">
    <property type="entry name" value="MdtF-like"/>
</dbReference>
<dbReference type="NCBIfam" id="TIGR00915">
    <property type="entry name" value="2A0602"/>
    <property type="match status" value="1"/>
</dbReference>
<dbReference type="Proteomes" id="UP000277498">
    <property type="component" value="Unassembled WGS sequence"/>
</dbReference>
<feature type="transmembrane region" description="Helical" evidence="9">
    <location>
        <begin position="340"/>
        <end position="359"/>
    </location>
</feature>
<feature type="transmembrane region" description="Helical" evidence="9">
    <location>
        <begin position="396"/>
        <end position="416"/>
    </location>
</feature>
<evidence type="ECO:0000256" key="6">
    <source>
        <dbReference type="ARBA" id="ARBA00022692"/>
    </source>
</evidence>
<dbReference type="Gene3D" id="3.30.70.1320">
    <property type="entry name" value="Multidrug efflux transporter AcrB pore domain like"/>
    <property type="match status" value="1"/>
</dbReference>
<evidence type="ECO:0000256" key="3">
    <source>
        <dbReference type="ARBA" id="ARBA00022448"/>
    </source>
</evidence>
<feature type="transmembrane region" description="Helical" evidence="9">
    <location>
        <begin position="919"/>
        <end position="943"/>
    </location>
</feature>
<feature type="transmembrane region" description="Helical" evidence="9">
    <location>
        <begin position="437"/>
        <end position="459"/>
    </location>
</feature>
<name>A0A3P5X4M1_9RHOB</name>
<feature type="transmembrane region" description="Helical" evidence="9">
    <location>
        <begin position="893"/>
        <end position="913"/>
    </location>
</feature>
<feature type="transmembrane region" description="Helical" evidence="9">
    <location>
        <begin position="867"/>
        <end position="886"/>
    </location>
</feature>
<gene>
    <name evidence="10" type="primary">ttgB</name>
    <name evidence="10" type="ORF">XINFAN_00910</name>
</gene>
<dbReference type="SUPFAM" id="SSF82714">
    <property type="entry name" value="Multidrug efflux transporter AcrB TolC docking domain, DN and DC subdomains"/>
    <property type="match status" value="2"/>
</dbReference>
<feature type="transmembrane region" description="Helical" evidence="9">
    <location>
        <begin position="12"/>
        <end position="30"/>
    </location>
</feature>
<keyword evidence="3 9" id="KW-0813">Transport</keyword>
<keyword evidence="8 9" id="KW-0472">Membrane</keyword>
<dbReference type="OrthoDB" id="9807350at2"/>
<keyword evidence="5 9" id="KW-0997">Cell inner membrane</keyword>
<dbReference type="GO" id="GO:0005886">
    <property type="term" value="C:plasma membrane"/>
    <property type="evidence" value="ECO:0007669"/>
    <property type="project" value="UniProtKB-SubCell"/>
</dbReference>
<dbReference type="FunFam" id="1.20.1640.10:FF:000001">
    <property type="entry name" value="Efflux pump membrane transporter"/>
    <property type="match status" value="1"/>
</dbReference>
<evidence type="ECO:0000313" key="11">
    <source>
        <dbReference type="Proteomes" id="UP000277498"/>
    </source>
</evidence>
<feature type="transmembrane region" description="Helical" evidence="9">
    <location>
        <begin position="996"/>
        <end position="1022"/>
    </location>
</feature>
<evidence type="ECO:0000256" key="2">
    <source>
        <dbReference type="ARBA" id="ARBA00010942"/>
    </source>
</evidence>
<keyword evidence="4" id="KW-1003">Cell membrane</keyword>
<dbReference type="AlphaFoldDB" id="A0A3P5X4M1"/>
<organism evidence="10 11">
    <name type="scientific">Pseudogemmobacter humi</name>
    <dbReference type="NCBI Taxonomy" id="2483812"/>
    <lineage>
        <taxon>Bacteria</taxon>
        <taxon>Pseudomonadati</taxon>
        <taxon>Pseudomonadota</taxon>
        <taxon>Alphaproteobacteria</taxon>
        <taxon>Rhodobacterales</taxon>
        <taxon>Paracoccaceae</taxon>
        <taxon>Pseudogemmobacter</taxon>
    </lineage>
</organism>
<dbReference type="Gene3D" id="3.30.70.1440">
    <property type="entry name" value="Multidrug efflux transporter AcrB pore domain"/>
    <property type="match status" value="1"/>
</dbReference>
<reference evidence="10 11" key="1">
    <citation type="submission" date="2018-11" db="EMBL/GenBank/DDBJ databases">
        <authorList>
            <person name="Criscuolo A."/>
        </authorList>
    </citation>
    <scope>NUCLEOTIDE SEQUENCE [LARGE SCALE GENOMIC DNA]</scope>
    <source>
        <strain evidence="10">ACIP111625</strain>
    </source>
</reference>
<evidence type="ECO:0000313" key="10">
    <source>
        <dbReference type="EMBL" id="VDC23177.1"/>
    </source>
</evidence>
<dbReference type="Gene3D" id="3.30.70.1430">
    <property type="entry name" value="Multidrug efflux transporter AcrB pore domain"/>
    <property type="match status" value="2"/>
</dbReference>
<keyword evidence="11" id="KW-1185">Reference proteome</keyword>
<dbReference type="NCBIfam" id="NF000282">
    <property type="entry name" value="RND_permease_1"/>
    <property type="match status" value="1"/>
</dbReference>
<keyword evidence="6 9" id="KW-0812">Transmembrane</keyword>
<evidence type="ECO:0000256" key="9">
    <source>
        <dbReference type="RuleBase" id="RU364070"/>
    </source>
</evidence>
<dbReference type="SUPFAM" id="SSF82866">
    <property type="entry name" value="Multidrug efflux transporter AcrB transmembrane domain"/>
    <property type="match status" value="2"/>
</dbReference>
<sequence length="1042" mass="109751">MAQFFISRPVFAWVLAIITMLFGGWSLYTLPIEQYPDIAPIRITVTANYPGASAEATENSVTSVIEDAMTGLDGLLFMTSSSSATGRSRVELTFDDSISPETAQMQVQNKVALAESGLPTIVRERGTSVERAGESSLMVGALVSRDNRYSTLELGDLTTQMIEDAVLRVDGVGAIDSFSSGYAMRIWLDPLKMAEFQVTPGDVTAAIADQNSTVSVGSLGADPVVPGQQLTVALSSQSQLSGVDQFAAIRLRVEEGGGEVLLGDVARIEIGQTSYGRSALFNGANAAGFSVTLATGANAVETAERVRQVLTALTPALPPGVEVAYPFDTSPFIEESIGTVYQTLFEAVGLVFLVILIFLQSWRATIIPVIAIPVVLLGAFGVLAALGYSINTLTMFAMVLAIGLLVDDAIVVVENVEREMEEHPGLDAGTATRRSMAQISSALVGIVLVLSSVFLPMAFMSGSTGVIYRQFSVTIISAMVLSLGVALILSPAMCAALLKPRGHGGGNMLSRGFNRGMAAVTRGYGSVAGLAMRVPLLVLLALGGIAWGSYLLFRDLPSSFVPQEDQGVMMAQLRLAEGSTTAQTQAVTEEVSAWLMSEQGETVETVMTALGFSWGGGGQNTAMLYVKLRPFTERPGKSAAMLEAAATARFRGHRAGNITFSQPPAIQGVGSSAGIAFYLIDQAGLGQAALEEAAGRLAGLAEERGIATGFRGHEPSRRPALRLDIDQSKARAMGLTVSEVNAMLSVIFSGRQVNDFELGAELRPVIVQGVADWRMQPEHVDMWHARNRAGEMVPFASFVTQVWSENSPTLNRYGGTRAISVSANPAAGVSTGEAMERLEALLAEIPGGYGIAWTGLSYQEKLAGNQAPLLFAMSALVVFLSLAALYESWSVPFSVMLAVPVGILGALLAAWSFGQSNDVYFKVGLLTTIGLASRNAILIVEFAEARRKQGMELLAATRSAAETRLRPILMTSFAFALGVLPLALASGAGAAAQHAIGIGVLGGMVASTVIALFMVPALYVLVMRVTGKARAADSAPVQAPGE</sequence>
<dbReference type="PRINTS" id="PR00702">
    <property type="entry name" value="ACRIFLAVINRP"/>
</dbReference>
<dbReference type="GO" id="GO:0015562">
    <property type="term" value="F:efflux transmembrane transporter activity"/>
    <property type="evidence" value="ECO:0007669"/>
    <property type="project" value="InterPro"/>
</dbReference>
<dbReference type="EMBL" id="UXAW01000048">
    <property type="protein sequence ID" value="VDC23177.1"/>
    <property type="molecule type" value="Genomic_DNA"/>
</dbReference>
<protein>
    <recommendedName>
        <fullName evidence="9">Efflux pump membrane transporter</fullName>
    </recommendedName>
</protein>
<dbReference type="InterPro" id="IPR027463">
    <property type="entry name" value="AcrB_DN_DC_subdom"/>
</dbReference>
<dbReference type="Gene3D" id="1.20.1640.10">
    <property type="entry name" value="Multidrug efflux transporter AcrB transmembrane domain"/>
    <property type="match status" value="2"/>
</dbReference>
<keyword evidence="7 9" id="KW-1133">Transmembrane helix</keyword>
<evidence type="ECO:0000256" key="4">
    <source>
        <dbReference type="ARBA" id="ARBA00022475"/>
    </source>
</evidence>
<comment type="similarity">
    <text evidence="2 9">Belongs to the resistance-nodulation-cell division (RND) (TC 2.A.6) family.</text>
</comment>
<evidence type="ECO:0000256" key="1">
    <source>
        <dbReference type="ARBA" id="ARBA00004429"/>
    </source>
</evidence>
<dbReference type="InterPro" id="IPR001036">
    <property type="entry name" value="Acrflvin-R"/>
</dbReference>
<dbReference type="SUPFAM" id="SSF82693">
    <property type="entry name" value="Multidrug efflux transporter AcrB pore domain, PN1, PN2, PC1 and PC2 subdomains"/>
    <property type="match status" value="4"/>
</dbReference>
<dbReference type="Pfam" id="PF00873">
    <property type="entry name" value="ACR_tran"/>
    <property type="match status" value="1"/>
</dbReference>
<dbReference type="GO" id="GO:0009636">
    <property type="term" value="P:response to toxic substance"/>
    <property type="evidence" value="ECO:0007669"/>
    <property type="project" value="UniProtKB-ARBA"/>
</dbReference>
<comment type="subcellular location">
    <subcellularLocation>
        <location evidence="1 9">Cell inner membrane</location>
        <topology evidence="1 9">Multi-pass membrane protein</topology>
    </subcellularLocation>
</comment>
<dbReference type="Gene3D" id="3.30.2090.10">
    <property type="entry name" value="Multidrug efflux transporter AcrB TolC docking domain, DN and DC subdomains"/>
    <property type="match status" value="2"/>
</dbReference>
<dbReference type="RefSeq" id="WP_124085341.1">
    <property type="nucleotide sequence ID" value="NZ_UXAW01000048.1"/>
</dbReference>
<evidence type="ECO:0000256" key="8">
    <source>
        <dbReference type="ARBA" id="ARBA00023136"/>
    </source>
</evidence>
<evidence type="ECO:0000256" key="5">
    <source>
        <dbReference type="ARBA" id="ARBA00022519"/>
    </source>
</evidence>
<proteinExistence type="inferred from homology"/>
<feature type="transmembrane region" description="Helical" evidence="9">
    <location>
        <begin position="534"/>
        <end position="553"/>
    </location>
</feature>
<evidence type="ECO:0000256" key="7">
    <source>
        <dbReference type="ARBA" id="ARBA00022989"/>
    </source>
</evidence>
<dbReference type="PANTHER" id="PTHR32063:SF32">
    <property type="entry name" value="AMINOGLYCOSIDE EFFLUX PUMP-RELATED"/>
    <property type="match status" value="1"/>
</dbReference>
<feature type="transmembrane region" description="Helical" evidence="9">
    <location>
        <begin position="968"/>
        <end position="990"/>
    </location>
</feature>
<dbReference type="GO" id="GO:0042910">
    <property type="term" value="F:xenobiotic transmembrane transporter activity"/>
    <property type="evidence" value="ECO:0007669"/>
    <property type="project" value="TreeGrafter"/>
</dbReference>
<accession>A0A3P5X4M1</accession>